<protein>
    <recommendedName>
        <fullName evidence="2">HTH cro/C1-type domain-containing protein</fullName>
    </recommendedName>
</protein>
<dbReference type="Pfam" id="PF01381">
    <property type="entry name" value="HTH_3"/>
    <property type="match status" value="1"/>
</dbReference>
<dbReference type="SMART" id="SM00530">
    <property type="entry name" value="HTH_XRE"/>
    <property type="match status" value="1"/>
</dbReference>
<dbReference type="Proteomes" id="UP000239549">
    <property type="component" value="Unassembled WGS sequence"/>
</dbReference>
<reference evidence="4" key="1">
    <citation type="submission" date="2018-02" db="EMBL/GenBank/DDBJ databases">
        <title>Genome sequence of Desulfocucumis palustris strain NAW-5.</title>
        <authorList>
            <person name="Watanabe M."/>
            <person name="Kojima H."/>
            <person name="Fukui M."/>
        </authorList>
    </citation>
    <scope>NUCLEOTIDE SEQUENCE [LARGE SCALE GENOMIC DNA]</scope>
    <source>
        <strain evidence="4">NAW-5</strain>
    </source>
</reference>
<dbReference type="CDD" id="cd00093">
    <property type="entry name" value="HTH_XRE"/>
    <property type="match status" value="1"/>
</dbReference>
<dbReference type="PANTHER" id="PTHR46558:SF4">
    <property type="entry name" value="DNA-BIDING PHAGE PROTEIN"/>
    <property type="match status" value="1"/>
</dbReference>
<feature type="domain" description="HTH cro/C1-type" evidence="2">
    <location>
        <begin position="5"/>
        <end position="59"/>
    </location>
</feature>
<proteinExistence type="predicted"/>
<dbReference type="GO" id="GO:0003677">
    <property type="term" value="F:DNA binding"/>
    <property type="evidence" value="ECO:0007669"/>
    <property type="project" value="UniProtKB-KW"/>
</dbReference>
<comment type="caution">
    <text evidence="3">The sequence shown here is derived from an EMBL/GenBank/DDBJ whole genome shotgun (WGS) entry which is preliminary data.</text>
</comment>
<dbReference type="PANTHER" id="PTHR46558">
    <property type="entry name" value="TRACRIPTIONAL REGULATORY PROTEIN-RELATED-RELATED"/>
    <property type="match status" value="1"/>
</dbReference>
<keyword evidence="4" id="KW-1185">Reference proteome</keyword>
<evidence type="ECO:0000259" key="2">
    <source>
        <dbReference type="PROSITE" id="PS50943"/>
    </source>
</evidence>
<dbReference type="PROSITE" id="PS50943">
    <property type="entry name" value="HTH_CROC1"/>
    <property type="match status" value="1"/>
</dbReference>
<name>A0A2L2XD79_9FIRM</name>
<dbReference type="SUPFAM" id="SSF47413">
    <property type="entry name" value="lambda repressor-like DNA-binding domains"/>
    <property type="match status" value="1"/>
</dbReference>
<dbReference type="RefSeq" id="WP_207655582.1">
    <property type="nucleotide sequence ID" value="NZ_BFAV01000125.1"/>
</dbReference>
<keyword evidence="1" id="KW-0238">DNA-binding</keyword>
<sequence length="80" mass="9222">MKNRIAEYRKKAGMSQDQLSKKIGISRPYLSDIERGIKIPGAIIVKKICNILKTNFEALFFTEDVHYSEHILLKTAGRER</sequence>
<dbReference type="EMBL" id="BFAV01000125">
    <property type="protein sequence ID" value="GBF33974.1"/>
    <property type="molecule type" value="Genomic_DNA"/>
</dbReference>
<evidence type="ECO:0000256" key="1">
    <source>
        <dbReference type="ARBA" id="ARBA00023125"/>
    </source>
</evidence>
<evidence type="ECO:0000313" key="3">
    <source>
        <dbReference type="EMBL" id="GBF33974.1"/>
    </source>
</evidence>
<gene>
    <name evidence="3" type="ORF">DCCM_3085</name>
</gene>
<accession>A0A2L2XD79</accession>
<dbReference type="InterPro" id="IPR010982">
    <property type="entry name" value="Lambda_DNA-bd_dom_sf"/>
</dbReference>
<dbReference type="AlphaFoldDB" id="A0A2L2XD79"/>
<organism evidence="3 4">
    <name type="scientific">Desulfocucumis palustris</name>
    <dbReference type="NCBI Taxonomy" id="1898651"/>
    <lineage>
        <taxon>Bacteria</taxon>
        <taxon>Bacillati</taxon>
        <taxon>Bacillota</taxon>
        <taxon>Clostridia</taxon>
        <taxon>Eubacteriales</taxon>
        <taxon>Desulfocucumaceae</taxon>
        <taxon>Desulfocucumis</taxon>
    </lineage>
</organism>
<dbReference type="InterPro" id="IPR001387">
    <property type="entry name" value="Cro/C1-type_HTH"/>
</dbReference>
<dbReference type="Gene3D" id="1.10.260.40">
    <property type="entry name" value="lambda repressor-like DNA-binding domains"/>
    <property type="match status" value="1"/>
</dbReference>
<evidence type="ECO:0000313" key="4">
    <source>
        <dbReference type="Proteomes" id="UP000239549"/>
    </source>
</evidence>